<name>A0A1D1VLT7_RAMVA</name>
<feature type="non-terminal residue" evidence="2">
    <location>
        <position position="79"/>
    </location>
</feature>
<dbReference type="Proteomes" id="UP000186922">
    <property type="component" value="Unassembled WGS sequence"/>
</dbReference>
<reference evidence="2 3" key="1">
    <citation type="journal article" date="2016" name="Nat. Commun.">
        <title>Extremotolerant tardigrade genome and improved radiotolerance of human cultured cells by tardigrade-unique protein.</title>
        <authorList>
            <person name="Hashimoto T."/>
            <person name="Horikawa D.D."/>
            <person name="Saito Y."/>
            <person name="Kuwahara H."/>
            <person name="Kozuka-Hata H."/>
            <person name="Shin-I T."/>
            <person name="Minakuchi Y."/>
            <person name="Ohishi K."/>
            <person name="Motoyama A."/>
            <person name="Aizu T."/>
            <person name="Enomoto A."/>
            <person name="Kondo K."/>
            <person name="Tanaka S."/>
            <person name="Hara Y."/>
            <person name="Koshikawa S."/>
            <person name="Sagara H."/>
            <person name="Miura T."/>
            <person name="Yokobori S."/>
            <person name="Miyagawa K."/>
            <person name="Suzuki Y."/>
            <person name="Kubo T."/>
            <person name="Oyama M."/>
            <person name="Kohara Y."/>
            <person name="Fujiyama A."/>
            <person name="Arakawa K."/>
            <person name="Katayama T."/>
            <person name="Toyoda A."/>
            <person name="Kunieda T."/>
        </authorList>
    </citation>
    <scope>NUCLEOTIDE SEQUENCE [LARGE SCALE GENOMIC DNA]</scope>
    <source>
        <strain evidence="2 3">YOKOZUNA-1</strain>
    </source>
</reference>
<feature type="non-terminal residue" evidence="2">
    <location>
        <position position="1"/>
    </location>
</feature>
<keyword evidence="3" id="KW-1185">Reference proteome</keyword>
<sequence length="79" mass="8448">VRIFGPRKNNKHFKGIRSHVSNALGRLPSHTEFCADNTVRRESRGKQCQAVAESGGTDHSDQVAPDIGPSSSAASFISA</sequence>
<feature type="compositionally biased region" description="Polar residues" evidence="1">
    <location>
        <begin position="69"/>
        <end position="79"/>
    </location>
</feature>
<evidence type="ECO:0000256" key="1">
    <source>
        <dbReference type="SAM" id="MobiDB-lite"/>
    </source>
</evidence>
<dbReference type="AlphaFoldDB" id="A0A1D1VLT7"/>
<gene>
    <name evidence="2" type="primary">RvY_13103-1</name>
    <name evidence="2" type="synonym">RvY_13103.1</name>
    <name evidence="2" type="ORF">RvY_13103</name>
</gene>
<evidence type="ECO:0000313" key="3">
    <source>
        <dbReference type="Proteomes" id="UP000186922"/>
    </source>
</evidence>
<protein>
    <submittedName>
        <fullName evidence="2">Uncharacterized protein</fullName>
    </submittedName>
</protein>
<organism evidence="2 3">
    <name type="scientific">Ramazzottius varieornatus</name>
    <name type="common">Water bear</name>
    <name type="synonym">Tardigrade</name>
    <dbReference type="NCBI Taxonomy" id="947166"/>
    <lineage>
        <taxon>Eukaryota</taxon>
        <taxon>Metazoa</taxon>
        <taxon>Ecdysozoa</taxon>
        <taxon>Tardigrada</taxon>
        <taxon>Eutardigrada</taxon>
        <taxon>Parachela</taxon>
        <taxon>Hypsibioidea</taxon>
        <taxon>Ramazzottiidae</taxon>
        <taxon>Ramazzottius</taxon>
    </lineage>
</organism>
<proteinExistence type="predicted"/>
<accession>A0A1D1VLT7</accession>
<comment type="caution">
    <text evidence="2">The sequence shown here is derived from an EMBL/GenBank/DDBJ whole genome shotgun (WGS) entry which is preliminary data.</text>
</comment>
<dbReference type="EMBL" id="BDGG01000008">
    <property type="protein sequence ID" value="GAV02557.1"/>
    <property type="molecule type" value="Genomic_DNA"/>
</dbReference>
<evidence type="ECO:0000313" key="2">
    <source>
        <dbReference type="EMBL" id="GAV02557.1"/>
    </source>
</evidence>
<feature type="region of interest" description="Disordered" evidence="1">
    <location>
        <begin position="45"/>
        <end position="79"/>
    </location>
</feature>